<dbReference type="Proteomes" id="UP000799538">
    <property type="component" value="Unassembled WGS sequence"/>
</dbReference>
<name>A0A6A6GCI9_9PEZI</name>
<gene>
    <name evidence="1" type="ORF">BDZ85DRAFT_289264</name>
</gene>
<reference evidence="2" key="1">
    <citation type="journal article" date="2020" name="Stud. Mycol.">
        <title>101 Dothideomycetes genomes: A test case for predicting lifestyles and emergence of pathogens.</title>
        <authorList>
            <person name="Haridas S."/>
            <person name="Albert R."/>
            <person name="Binder M."/>
            <person name="Bloem J."/>
            <person name="LaButti K."/>
            <person name="Salamov A."/>
            <person name="Andreopoulos B."/>
            <person name="Baker S."/>
            <person name="Barry K."/>
            <person name="Bills G."/>
            <person name="Bluhm B."/>
            <person name="Cannon C."/>
            <person name="Castanera R."/>
            <person name="Culley D."/>
            <person name="Daum C."/>
            <person name="Ezra D."/>
            <person name="Gonzalez J."/>
            <person name="Henrissat B."/>
            <person name="Kuo A."/>
            <person name="Liang C."/>
            <person name="Lipzen A."/>
            <person name="Lutzoni F."/>
            <person name="Magnuson J."/>
            <person name="Mondo S."/>
            <person name="Nolan M."/>
            <person name="Ohm R."/>
            <person name="Pangilinan J."/>
            <person name="Park H.-J."/>
            <person name="Ramirez L."/>
            <person name="Alfaro M."/>
            <person name="Sun H."/>
            <person name="Tritt A."/>
            <person name="Yoshinaga Y."/>
            <person name="Zwiers L.-H."/>
            <person name="Turgeon B."/>
            <person name="Goodwin S."/>
            <person name="Spatafora J."/>
            <person name="Crous P."/>
            <person name="Grigoriev I."/>
        </authorList>
    </citation>
    <scope>NUCLEOTIDE SEQUENCE [LARGE SCALE GENOMIC DNA]</scope>
    <source>
        <strain evidence="2">CECT 20119</strain>
    </source>
</reference>
<evidence type="ECO:0000313" key="1">
    <source>
        <dbReference type="EMBL" id="KAF2223435.1"/>
    </source>
</evidence>
<accession>A0A6A6GCI9</accession>
<proteinExistence type="predicted"/>
<evidence type="ECO:0000313" key="2">
    <source>
        <dbReference type="Proteomes" id="UP000799538"/>
    </source>
</evidence>
<dbReference type="EMBL" id="ML992506">
    <property type="protein sequence ID" value="KAF2223435.1"/>
    <property type="molecule type" value="Genomic_DNA"/>
</dbReference>
<sequence length="116" mass="12796">STHLTPFAPGAFCQTSSVASSPLLALFATPAIVSEQPLRPVDQNRLTSGSSHRYHYLGRKQTLDISVGILFRRNLCSGADNPCQKATQRYHQIIKNINLIVITHSESQVKHLTKVT</sequence>
<feature type="non-terminal residue" evidence="1">
    <location>
        <position position="1"/>
    </location>
</feature>
<protein>
    <submittedName>
        <fullName evidence="1">Uncharacterized protein</fullName>
    </submittedName>
</protein>
<keyword evidence="2" id="KW-1185">Reference proteome</keyword>
<dbReference type="AlphaFoldDB" id="A0A6A6GCI9"/>
<organism evidence="1 2">
    <name type="scientific">Elsinoe ampelina</name>
    <dbReference type="NCBI Taxonomy" id="302913"/>
    <lineage>
        <taxon>Eukaryota</taxon>
        <taxon>Fungi</taxon>
        <taxon>Dikarya</taxon>
        <taxon>Ascomycota</taxon>
        <taxon>Pezizomycotina</taxon>
        <taxon>Dothideomycetes</taxon>
        <taxon>Dothideomycetidae</taxon>
        <taxon>Myriangiales</taxon>
        <taxon>Elsinoaceae</taxon>
        <taxon>Elsinoe</taxon>
    </lineage>
</organism>